<dbReference type="Proteomes" id="UP000627838">
    <property type="component" value="Unassembled WGS sequence"/>
</dbReference>
<evidence type="ECO:0000313" key="3">
    <source>
        <dbReference type="Proteomes" id="UP000627838"/>
    </source>
</evidence>
<sequence length="66" mass="6615">MRRARAAPGAAGLPSAVEYGEHAADQWTSDELLGLVSKARDGAPEHGRTTEHEGGPDGSTSGAGGS</sequence>
<evidence type="ECO:0000313" key="2">
    <source>
        <dbReference type="EMBL" id="MBE1532419.1"/>
    </source>
</evidence>
<reference evidence="2 3" key="1">
    <citation type="submission" date="2020-10" db="EMBL/GenBank/DDBJ databases">
        <title>Sequencing the genomes of 1000 actinobacteria strains.</title>
        <authorList>
            <person name="Klenk H.-P."/>
        </authorList>
    </citation>
    <scope>NUCLEOTIDE SEQUENCE [LARGE SCALE GENOMIC DNA]</scope>
    <source>
        <strain evidence="2 3">DSM 46744</strain>
    </source>
</reference>
<dbReference type="RefSeq" id="WP_192759109.1">
    <property type="nucleotide sequence ID" value="NZ_JADBDZ010000001.1"/>
</dbReference>
<feature type="region of interest" description="Disordered" evidence="1">
    <location>
        <begin position="35"/>
        <end position="66"/>
    </location>
</feature>
<accession>A0ABR9JPC1</accession>
<name>A0ABR9JPC1_9ACTN</name>
<feature type="compositionally biased region" description="Basic and acidic residues" evidence="1">
    <location>
        <begin position="38"/>
        <end position="55"/>
    </location>
</feature>
<dbReference type="EMBL" id="JADBDZ010000001">
    <property type="protein sequence ID" value="MBE1532419.1"/>
    <property type="molecule type" value="Genomic_DNA"/>
</dbReference>
<gene>
    <name evidence="2" type="ORF">H4W34_002252</name>
</gene>
<comment type="caution">
    <text evidence="2">The sequence shown here is derived from an EMBL/GenBank/DDBJ whole genome shotgun (WGS) entry which is preliminary data.</text>
</comment>
<keyword evidence="3" id="KW-1185">Reference proteome</keyword>
<evidence type="ECO:0000256" key="1">
    <source>
        <dbReference type="SAM" id="MobiDB-lite"/>
    </source>
</evidence>
<proteinExistence type="predicted"/>
<protein>
    <submittedName>
        <fullName evidence="2">Uncharacterized protein</fullName>
    </submittedName>
</protein>
<organism evidence="2 3">
    <name type="scientific">Actinomadura algeriensis</name>
    <dbReference type="NCBI Taxonomy" id="1679523"/>
    <lineage>
        <taxon>Bacteria</taxon>
        <taxon>Bacillati</taxon>
        <taxon>Actinomycetota</taxon>
        <taxon>Actinomycetes</taxon>
        <taxon>Streptosporangiales</taxon>
        <taxon>Thermomonosporaceae</taxon>
        <taxon>Actinomadura</taxon>
    </lineage>
</organism>